<accession>A0A975BNU6</accession>
<dbReference type="KEGG" id="dmm:dnm_044800"/>
<dbReference type="Proteomes" id="UP000663722">
    <property type="component" value="Chromosome"/>
</dbReference>
<protein>
    <submittedName>
        <fullName evidence="1">Uncharacterized protein</fullName>
    </submittedName>
</protein>
<name>A0A975BNU6_9BACT</name>
<dbReference type="AlphaFoldDB" id="A0A975BNU6"/>
<dbReference type="EMBL" id="CP061800">
    <property type="protein sequence ID" value="QTA88434.1"/>
    <property type="molecule type" value="Genomic_DNA"/>
</dbReference>
<reference evidence="1" key="1">
    <citation type="journal article" date="2021" name="Microb. Physiol.">
        <title>Proteogenomic Insights into the Physiology of Marine, Sulfate-Reducing, Filamentous Desulfonema limicola and Desulfonema magnum.</title>
        <authorList>
            <person name="Schnaars V."/>
            <person name="Wohlbrand L."/>
            <person name="Scheve S."/>
            <person name="Hinrichs C."/>
            <person name="Reinhardt R."/>
            <person name="Rabus R."/>
        </authorList>
    </citation>
    <scope>NUCLEOTIDE SEQUENCE</scope>
    <source>
        <strain evidence="1">4be13</strain>
    </source>
</reference>
<sequence length="38" mass="4310">MSIILLKDSRPICIKDRTHFFLHAANFPGMYFLLGTAA</sequence>
<evidence type="ECO:0000313" key="1">
    <source>
        <dbReference type="EMBL" id="QTA88434.1"/>
    </source>
</evidence>
<gene>
    <name evidence="1" type="ORF">dnm_044800</name>
</gene>
<evidence type="ECO:0000313" key="2">
    <source>
        <dbReference type="Proteomes" id="UP000663722"/>
    </source>
</evidence>
<proteinExistence type="predicted"/>
<keyword evidence="2" id="KW-1185">Reference proteome</keyword>
<organism evidence="1 2">
    <name type="scientific">Desulfonema magnum</name>
    <dbReference type="NCBI Taxonomy" id="45655"/>
    <lineage>
        <taxon>Bacteria</taxon>
        <taxon>Pseudomonadati</taxon>
        <taxon>Thermodesulfobacteriota</taxon>
        <taxon>Desulfobacteria</taxon>
        <taxon>Desulfobacterales</taxon>
        <taxon>Desulfococcaceae</taxon>
        <taxon>Desulfonema</taxon>
    </lineage>
</organism>